<proteinExistence type="predicted"/>
<dbReference type="AlphaFoldDB" id="A0AAN4P782"/>
<comment type="caution">
    <text evidence="1">The sequence shown here is derived from an EMBL/GenBank/DDBJ whole genome shotgun (WGS) entry which is preliminary data.</text>
</comment>
<gene>
    <name evidence="1" type="ORF">ANG6_0051</name>
</gene>
<dbReference type="Proteomes" id="UP000016981">
    <property type="component" value="Unassembled WGS sequence"/>
</dbReference>
<dbReference type="InterPro" id="IPR054305">
    <property type="entry name" value="SwaI"/>
</dbReference>
<accession>A0AAN4P782</accession>
<organism evidence="1 2">
    <name type="scientific">Streptococcus anginosus T5</name>
    <dbReference type="NCBI Taxonomy" id="1163302"/>
    <lineage>
        <taxon>Bacteria</taxon>
        <taxon>Bacillati</taxon>
        <taxon>Bacillota</taxon>
        <taxon>Bacilli</taxon>
        <taxon>Lactobacillales</taxon>
        <taxon>Streptococcaceae</taxon>
        <taxon>Streptococcus</taxon>
        <taxon>Streptococcus anginosus group</taxon>
    </lineage>
</organism>
<protein>
    <recommendedName>
        <fullName evidence="3">Restriction endonuclease</fullName>
    </recommendedName>
</protein>
<name>A0AAN4P782_STRAP</name>
<evidence type="ECO:0000313" key="2">
    <source>
        <dbReference type="Proteomes" id="UP000016981"/>
    </source>
</evidence>
<evidence type="ECO:0000313" key="1">
    <source>
        <dbReference type="EMBL" id="GAD45556.1"/>
    </source>
</evidence>
<dbReference type="EMBL" id="BASY01000001">
    <property type="protein sequence ID" value="GAD45556.1"/>
    <property type="molecule type" value="Genomic_DNA"/>
</dbReference>
<evidence type="ECO:0008006" key="3">
    <source>
        <dbReference type="Google" id="ProtNLM"/>
    </source>
</evidence>
<dbReference type="RefSeq" id="WP_022525840.1">
    <property type="nucleotide sequence ID" value="NZ_BASY01000001.1"/>
</dbReference>
<reference evidence="2" key="1">
    <citation type="submission" date="2013-09" db="EMBL/GenBank/DDBJ databases">
        <title>Genome Sequences of seven clinical isolates and type strains of anginosus group streptococci.</title>
        <authorList>
            <person name="Maruyama F."/>
            <person name="Sakurai A."/>
            <person name="Ogura Y."/>
            <person name="Homma H."/>
            <person name="Takahashi N."/>
            <person name="Ohtsubo Y."/>
            <person name="Hoshino T."/>
            <person name="Okahashi N."/>
            <person name="Nakagawa I."/>
            <person name="Kimura S."/>
            <person name="Fujiwara T."/>
            <person name="Hayashi T."/>
            <person name="Shintani S."/>
        </authorList>
    </citation>
    <scope>NUCLEOTIDE SEQUENCE [LARGE SCALE GENOMIC DNA]</scope>
    <source>
        <strain evidence="2">T5</strain>
    </source>
</reference>
<sequence length="230" mass="27159">MDFKKYETFLCEELTRIVLEIINENKQLEISARARAGAEISDFLEGKFKEKVNDEKVSRFIHDAEQSPQGKTKNPWDARCKFNYMNREEEIWIDFKAIKVSSVDSNPDIGTPSKIISFIKNGNFYLVYIIVYYVGIQSGLQFEEYNEKFVKTYLLKDVNHSFRLNPKPQLQVNISAEPEYRTREEFIKLLIQKMQESYIRQETSITKKKEKLVSLLPELIKCNEESEERD</sequence>
<dbReference type="Pfam" id="PF22081">
    <property type="entry name" value="SwaI-like"/>
    <property type="match status" value="1"/>
</dbReference>